<organism evidence="1">
    <name type="scientific">Rhodosorus marinus</name>
    <dbReference type="NCBI Taxonomy" id="101924"/>
    <lineage>
        <taxon>Eukaryota</taxon>
        <taxon>Rhodophyta</taxon>
        <taxon>Stylonematophyceae</taxon>
        <taxon>Stylonematales</taxon>
        <taxon>Stylonemataceae</taxon>
        <taxon>Rhodosorus</taxon>
    </lineage>
</organism>
<reference evidence="1" key="1">
    <citation type="submission" date="2021-01" db="EMBL/GenBank/DDBJ databases">
        <authorList>
            <person name="Corre E."/>
            <person name="Pelletier E."/>
            <person name="Niang G."/>
            <person name="Scheremetjew M."/>
            <person name="Finn R."/>
            <person name="Kale V."/>
            <person name="Holt S."/>
            <person name="Cochrane G."/>
            <person name="Meng A."/>
            <person name="Brown T."/>
            <person name="Cohen L."/>
        </authorList>
    </citation>
    <scope>NUCLEOTIDE SEQUENCE</scope>
    <source>
        <strain evidence="1">CCMP 769</strain>
    </source>
</reference>
<sequence>MAAVFGWDSYSRSPRDPPVSVQLVEERIGTSVTFDDRAGRLFVGDSVGHISTELDPSPEGSESWTHVKAHNSALHVSRRRKNNANKRRKRGCALMRLSSPSSFSRSVIFVDDCGLDPATTSRSGAFLRARVNSTQPEAWHSRRLKSPAKSARFLL</sequence>
<gene>
    <name evidence="1" type="ORF">RMAR00112_LOCUS28147</name>
</gene>
<dbReference type="AlphaFoldDB" id="A0A7S3EK90"/>
<protein>
    <submittedName>
        <fullName evidence="1">Uncharacterized protein</fullName>
    </submittedName>
</protein>
<evidence type="ECO:0000313" key="1">
    <source>
        <dbReference type="EMBL" id="CAE0060081.1"/>
    </source>
</evidence>
<accession>A0A7S3EK90</accession>
<proteinExistence type="predicted"/>
<dbReference type="EMBL" id="HBHW01036627">
    <property type="protein sequence ID" value="CAE0060081.1"/>
    <property type="molecule type" value="Transcribed_RNA"/>
</dbReference>
<name>A0A7S3EK90_9RHOD</name>